<dbReference type="GO" id="GO:0003723">
    <property type="term" value="F:RNA binding"/>
    <property type="evidence" value="ECO:0007669"/>
    <property type="project" value="TreeGrafter"/>
</dbReference>
<dbReference type="SUPFAM" id="SSF50249">
    <property type="entry name" value="Nucleic acid-binding proteins"/>
    <property type="match status" value="1"/>
</dbReference>
<comment type="caution">
    <text evidence="5">The sequence shown here is derived from an EMBL/GenBank/DDBJ whole genome shotgun (WGS) entry which is preliminary data.</text>
</comment>
<evidence type="ECO:0000313" key="5">
    <source>
        <dbReference type="EMBL" id="EDO05093.1"/>
    </source>
</evidence>
<dbReference type="InterPro" id="IPR014722">
    <property type="entry name" value="Rib_uL2_dom2"/>
</dbReference>
<dbReference type="GO" id="GO:0032543">
    <property type="term" value="P:mitochondrial translation"/>
    <property type="evidence" value="ECO:0007669"/>
    <property type="project" value="TreeGrafter"/>
</dbReference>
<evidence type="ECO:0000256" key="3">
    <source>
        <dbReference type="ARBA" id="ARBA00023274"/>
    </source>
</evidence>
<evidence type="ECO:0000259" key="4">
    <source>
        <dbReference type="SMART" id="SM01382"/>
    </source>
</evidence>
<dbReference type="InterPro" id="IPR014726">
    <property type="entry name" value="Ribosomal_uL2_dom3"/>
</dbReference>
<feature type="domain" description="Large ribosomal subunit protein uL2 C-terminal" evidence="4">
    <location>
        <begin position="104"/>
        <end position="231"/>
    </location>
</feature>
<keyword evidence="3" id="KW-0687">Ribonucleoprotein</keyword>
<dbReference type="SMART" id="SM01382">
    <property type="entry name" value="Ribosomal_L2_C"/>
    <property type="match status" value="1"/>
</dbReference>
<name>A7AXH0_BABBO</name>
<evidence type="ECO:0000256" key="2">
    <source>
        <dbReference type="ARBA" id="ARBA00022980"/>
    </source>
</evidence>
<dbReference type="PROSITE" id="PS00467">
    <property type="entry name" value="RIBOSOMAL_L2"/>
    <property type="match status" value="1"/>
</dbReference>
<dbReference type="Gene3D" id="4.10.950.10">
    <property type="entry name" value="Ribosomal protein L2, domain 3"/>
    <property type="match status" value="1"/>
</dbReference>
<evidence type="ECO:0000313" key="6">
    <source>
        <dbReference type="Proteomes" id="UP000002173"/>
    </source>
</evidence>
<organism evidence="5 6">
    <name type="scientific">Babesia bovis</name>
    <dbReference type="NCBI Taxonomy" id="5865"/>
    <lineage>
        <taxon>Eukaryota</taxon>
        <taxon>Sar</taxon>
        <taxon>Alveolata</taxon>
        <taxon>Apicomplexa</taxon>
        <taxon>Aconoidasida</taxon>
        <taxon>Piroplasmida</taxon>
        <taxon>Babesiidae</taxon>
        <taxon>Babesia</taxon>
    </lineage>
</organism>
<dbReference type="EMBL" id="AAXT01000007">
    <property type="protein sequence ID" value="EDO05093.1"/>
    <property type="molecule type" value="Genomic_DNA"/>
</dbReference>
<dbReference type="Gene3D" id="2.40.50.140">
    <property type="entry name" value="Nucleic acid-binding proteins"/>
    <property type="match status" value="1"/>
</dbReference>
<keyword evidence="2" id="KW-0689">Ribosomal protein</keyword>
<dbReference type="PANTHER" id="PTHR13691">
    <property type="entry name" value="RIBOSOMAL PROTEIN L2"/>
    <property type="match status" value="1"/>
</dbReference>
<protein>
    <submittedName>
        <fullName evidence="5">Rpl2</fullName>
    </submittedName>
</protein>
<dbReference type="SUPFAM" id="SSF50104">
    <property type="entry name" value="Translation proteins SH3-like domain"/>
    <property type="match status" value="1"/>
</dbReference>
<reference evidence="6" key="2">
    <citation type="journal article" date="2020" name="Data Brief">
        <title>Transcriptome dataset of Babesia bovis life stages within vertebrate and invertebrate hosts.</title>
        <authorList>
            <person name="Ueti M.W."/>
            <person name="Johnson W.C."/>
            <person name="Kappmeyer L.S."/>
            <person name="Herndon D.R."/>
            <person name="Mousel M.R."/>
            <person name="Reif K.E."/>
            <person name="Taus N.S."/>
            <person name="Ifeonu O.O."/>
            <person name="Silva J.C."/>
            <person name="Suarez C.E."/>
            <person name="Brayton K.A."/>
        </authorList>
    </citation>
    <scope>NUCLEOTIDE SEQUENCE [LARGE SCALE GENOMIC DNA]</scope>
</reference>
<reference evidence="6" key="3">
    <citation type="journal article" date="2021" name="Int. J. Parasitol.">
        <title>Comparative analysis of gene expression between Babesia bovis blood stages and kinetes allowed by improved genome annotation.</title>
        <authorList>
            <person name="Ueti M.W."/>
            <person name="Johnson W.C."/>
            <person name="Kappmeyer L.S."/>
            <person name="Herndon D.R."/>
            <person name="Mousel M.R."/>
            <person name="Reif K.E."/>
            <person name="Taus N.S."/>
            <person name="Ifeonu O.O."/>
            <person name="Silva J.C."/>
            <person name="Suarez C.E."/>
            <person name="Brayton K.A."/>
        </authorList>
    </citation>
    <scope>NUCLEOTIDE SEQUENCE [LARGE SCALE GENOMIC DNA]</scope>
</reference>
<dbReference type="VEuPathDB" id="PiroplasmaDB:BBOV_V000430"/>
<dbReference type="OMA" id="NFCYIGI"/>
<comment type="similarity">
    <text evidence="1">Belongs to the universal ribosomal protein uL2 family.</text>
</comment>
<dbReference type="InParanoid" id="A7AXH0"/>
<sequence>MTIFTIRWNKKIGKNCKGRIIVRHKKSGYSNHYIPVDRNYFNKVCSNNFYFILKNIKINNVFRNSKLILSVCIKGPIQGESRYILKPYKKTYGDFIKYYNRSIKTEGDVDLLDNFSVGNKIYNIYINTMQSYKLCTSALSYAIIISKYENFIILKLPSGKTIRISNSDLASYAFSDKIEEPKYKTAGYKIKLGRRPKVRGTAMNACDHPHGGGEGKAPIGRKTIYSFTGRKCKGVKTVKITK</sequence>
<accession>A7AXH0</accession>
<proteinExistence type="inferred from homology"/>
<dbReference type="InterPro" id="IPR008991">
    <property type="entry name" value="Translation_prot_SH3-like_sf"/>
</dbReference>
<dbReference type="PIRSF" id="PIRSF002158">
    <property type="entry name" value="Ribosomal_L2"/>
    <property type="match status" value="1"/>
</dbReference>
<dbReference type="AlphaFoldDB" id="A7AXH0"/>
<reference evidence="5 6" key="1">
    <citation type="journal article" date="2007" name="PLoS Pathog.">
        <title>Genome sequence of Babesia bovis and comparative analysis of apicomplexan hemoprotozoa.</title>
        <authorList>
            <person name="Brayton K.A."/>
            <person name="Lau A.O.T."/>
            <person name="Herndon D.R."/>
            <person name="Hannick L."/>
            <person name="Kappmeyer L.S."/>
            <person name="Berens S.J."/>
            <person name="Bidwell S.L."/>
            <person name="Brown W.C."/>
            <person name="Crabtree J."/>
            <person name="Fadrosh D."/>
            <person name="Feldblum T."/>
            <person name="Forberger H.A."/>
            <person name="Haas B.J."/>
            <person name="Howell J.M."/>
            <person name="Khouri H."/>
            <person name="Koo H."/>
            <person name="Mann D.J."/>
            <person name="Norimine J."/>
            <person name="Paulsen I.T."/>
            <person name="Radune D."/>
            <person name="Ren Q."/>
            <person name="Smith R.K. Jr."/>
            <person name="Suarez C.E."/>
            <person name="White O."/>
            <person name="Wortman J.R."/>
            <person name="Knowles D.P. Jr."/>
            <person name="McElwain T.F."/>
            <person name="Nene V.M."/>
        </authorList>
    </citation>
    <scope>NUCLEOTIDE SEQUENCE [LARGE SCALE GENOMIC DNA]</scope>
    <source>
        <strain evidence="5">T2Bo</strain>
    </source>
</reference>
<gene>
    <name evidence="5" type="ORF">BBOV_V000430</name>
</gene>
<evidence type="ECO:0000256" key="1">
    <source>
        <dbReference type="ARBA" id="ARBA00005636"/>
    </source>
</evidence>
<keyword evidence="6" id="KW-1185">Reference proteome</keyword>
<dbReference type="InterPro" id="IPR002171">
    <property type="entry name" value="Ribosomal_uL2"/>
</dbReference>
<dbReference type="InterPro" id="IPR022671">
    <property type="entry name" value="Ribosomal_uL2_CS"/>
</dbReference>
<dbReference type="Pfam" id="PF03947">
    <property type="entry name" value="Ribosomal_L2_C"/>
    <property type="match status" value="1"/>
</dbReference>
<dbReference type="PANTHER" id="PTHR13691:SF5">
    <property type="entry name" value="LARGE RIBOSOMAL SUBUNIT PROTEIN UL2M"/>
    <property type="match status" value="1"/>
</dbReference>
<dbReference type="GO" id="GO:0003735">
    <property type="term" value="F:structural constituent of ribosome"/>
    <property type="evidence" value="ECO:0007669"/>
    <property type="project" value="InterPro"/>
</dbReference>
<dbReference type="GO" id="GO:0005762">
    <property type="term" value="C:mitochondrial large ribosomal subunit"/>
    <property type="evidence" value="ECO:0007669"/>
    <property type="project" value="TreeGrafter"/>
</dbReference>
<dbReference type="InterPro" id="IPR012340">
    <property type="entry name" value="NA-bd_OB-fold"/>
</dbReference>
<dbReference type="InterPro" id="IPR022669">
    <property type="entry name" value="Ribosomal_uL2_C"/>
</dbReference>
<dbReference type="STRING" id="5865.A7AXH0"/>
<dbReference type="Gene3D" id="2.30.30.30">
    <property type="match status" value="1"/>
</dbReference>
<dbReference type="Proteomes" id="UP000002173">
    <property type="component" value="Unassembled WGS sequence"/>
</dbReference>